<dbReference type="RefSeq" id="WP_176984840.1">
    <property type="nucleotide sequence ID" value="NZ_BOND01000026.1"/>
</dbReference>
<feature type="compositionally biased region" description="Polar residues" evidence="2">
    <location>
        <begin position="39"/>
        <end position="49"/>
    </location>
</feature>
<dbReference type="InterPro" id="IPR003594">
    <property type="entry name" value="HATPase_dom"/>
</dbReference>
<dbReference type="CDD" id="cd16936">
    <property type="entry name" value="HATPase_RsbW-like"/>
    <property type="match status" value="1"/>
</dbReference>
<dbReference type="InterPro" id="IPR036890">
    <property type="entry name" value="HATPase_C_sf"/>
</dbReference>
<feature type="domain" description="Histidine kinase/HSP90-like ATPase" evidence="3">
    <location>
        <begin position="89"/>
        <end position="187"/>
    </location>
</feature>
<dbReference type="PANTHER" id="PTHR35526:SF3">
    <property type="entry name" value="ANTI-SIGMA-F FACTOR RSBW"/>
    <property type="match status" value="1"/>
</dbReference>
<dbReference type="EMBL" id="FNQB01000001">
    <property type="protein sequence ID" value="SDY90388.1"/>
    <property type="molecule type" value="Genomic_DNA"/>
</dbReference>
<feature type="compositionally biased region" description="Basic and acidic residues" evidence="2">
    <location>
        <begin position="16"/>
        <end position="25"/>
    </location>
</feature>
<keyword evidence="4" id="KW-0418">Kinase</keyword>
<dbReference type="GO" id="GO:0004674">
    <property type="term" value="F:protein serine/threonine kinase activity"/>
    <property type="evidence" value="ECO:0007669"/>
    <property type="project" value="UniProtKB-KW"/>
</dbReference>
<keyword evidence="5" id="KW-1185">Reference proteome</keyword>
<name>A0A1H3NNM2_9ACTN</name>
<dbReference type="SUPFAM" id="SSF55874">
    <property type="entry name" value="ATPase domain of HSP90 chaperone/DNA topoisomerase II/histidine kinase"/>
    <property type="match status" value="1"/>
</dbReference>
<evidence type="ECO:0000313" key="4">
    <source>
        <dbReference type="EMBL" id="SDY90388.1"/>
    </source>
</evidence>
<proteinExistence type="predicted"/>
<keyword evidence="1" id="KW-0723">Serine/threonine-protein kinase</keyword>
<feature type="region of interest" description="Disordered" evidence="2">
    <location>
        <begin position="1"/>
        <end position="61"/>
    </location>
</feature>
<dbReference type="PANTHER" id="PTHR35526">
    <property type="entry name" value="ANTI-SIGMA-F FACTOR RSBW-RELATED"/>
    <property type="match status" value="1"/>
</dbReference>
<evidence type="ECO:0000256" key="1">
    <source>
        <dbReference type="ARBA" id="ARBA00022527"/>
    </source>
</evidence>
<gene>
    <name evidence="4" type="ORF">SAMN05421684_2200</name>
</gene>
<dbReference type="SMART" id="SM00387">
    <property type="entry name" value="HATPase_c"/>
    <property type="match status" value="1"/>
</dbReference>
<keyword evidence="4" id="KW-0808">Transferase</keyword>
<evidence type="ECO:0000313" key="5">
    <source>
        <dbReference type="Proteomes" id="UP000199632"/>
    </source>
</evidence>
<protein>
    <submittedName>
        <fullName evidence="4">Anti-sigma regulatory factor (Ser/Thr protein kinase)</fullName>
    </submittedName>
</protein>
<accession>A0A1H3NNM2</accession>
<dbReference type="Pfam" id="PF13581">
    <property type="entry name" value="HATPase_c_2"/>
    <property type="match status" value="1"/>
</dbReference>
<organism evidence="4 5">
    <name type="scientific">Asanoa ishikariensis</name>
    <dbReference type="NCBI Taxonomy" id="137265"/>
    <lineage>
        <taxon>Bacteria</taxon>
        <taxon>Bacillati</taxon>
        <taxon>Actinomycetota</taxon>
        <taxon>Actinomycetes</taxon>
        <taxon>Micromonosporales</taxon>
        <taxon>Micromonosporaceae</taxon>
        <taxon>Asanoa</taxon>
    </lineage>
</organism>
<evidence type="ECO:0000256" key="2">
    <source>
        <dbReference type="SAM" id="MobiDB-lite"/>
    </source>
</evidence>
<dbReference type="Proteomes" id="UP000199632">
    <property type="component" value="Unassembled WGS sequence"/>
</dbReference>
<dbReference type="Gene3D" id="3.30.565.10">
    <property type="entry name" value="Histidine kinase-like ATPase, C-terminal domain"/>
    <property type="match status" value="1"/>
</dbReference>
<dbReference type="InterPro" id="IPR050267">
    <property type="entry name" value="Anti-sigma-factor_SerPK"/>
</dbReference>
<dbReference type="AlphaFoldDB" id="A0A1H3NNM2"/>
<dbReference type="STRING" id="137265.SAMN05421684_2200"/>
<evidence type="ECO:0000259" key="3">
    <source>
        <dbReference type="SMART" id="SM00387"/>
    </source>
</evidence>
<reference evidence="5" key="1">
    <citation type="submission" date="2016-10" db="EMBL/GenBank/DDBJ databases">
        <authorList>
            <person name="Varghese N."/>
            <person name="Submissions S."/>
        </authorList>
    </citation>
    <scope>NUCLEOTIDE SEQUENCE [LARGE SCALE GENOMIC DNA]</scope>
    <source>
        <strain evidence="5">DSM 44718</strain>
    </source>
</reference>
<sequence length="191" mass="20198">MLDERTPISAGLGVDRSPEPAEAEHSALLGQIARGELSVTPQKSSNGQRSPGPGIQEQPLLSARFGADRIRDIRRQIGVLARRAGLSTHRADDFTVAVNEIMTNAIRHGGGVGRLYVWRTAALECEVRDDGPGFDVVPHLTRTSPPEPTSVGGMGLWVARRLCDTMSISSGSSGTVTRVSISVPLAAPPTG</sequence>